<keyword evidence="8" id="KW-0175">Coiled coil</keyword>
<keyword evidence="3" id="KW-0813">Transport</keyword>
<dbReference type="InterPro" id="IPR051906">
    <property type="entry name" value="TolC-like"/>
</dbReference>
<dbReference type="Proteomes" id="UP000233398">
    <property type="component" value="Unassembled WGS sequence"/>
</dbReference>
<evidence type="ECO:0000256" key="1">
    <source>
        <dbReference type="ARBA" id="ARBA00004442"/>
    </source>
</evidence>
<dbReference type="InterPro" id="IPR003423">
    <property type="entry name" value="OMP_efflux"/>
</dbReference>
<evidence type="ECO:0000256" key="4">
    <source>
        <dbReference type="ARBA" id="ARBA00022452"/>
    </source>
</evidence>
<reference evidence="9 10" key="1">
    <citation type="submission" date="2017-11" db="EMBL/GenBank/DDBJ databases">
        <title>Rhodohalobacter 15182 sp. nov., isolated from a salt lake.</title>
        <authorList>
            <person name="Han S."/>
        </authorList>
    </citation>
    <scope>NUCLEOTIDE SEQUENCE [LARGE SCALE GENOMIC DNA]</scope>
    <source>
        <strain evidence="9 10">15182</strain>
    </source>
</reference>
<dbReference type="GO" id="GO:0015288">
    <property type="term" value="F:porin activity"/>
    <property type="evidence" value="ECO:0007669"/>
    <property type="project" value="TreeGrafter"/>
</dbReference>
<dbReference type="Gene3D" id="1.20.1600.10">
    <property type="entry name" value="Outer membrane efflux proteins (OEP)"/>
    <property type="match status" value="1"/>
</dbReference>
<keyword evidence="6" id="KW-0472">Membrane</keyword>
<dbReference type="PANTHER" id="PTHR30026:SF20">
    <property type="entry name" value="OUTER MEMBRANE PROTEIN TOLC"/>
    <property type="match status" value="1"/>
</dbReference>
<evidence type="ECO:0000256" key="2">
    <source>
        <dbReference type="ARBA" id="ARBA00007613"/>
    </source>
</evidence>
<protein>
    <recommendedName>
        <fullName evidence="11">TolC family protein</fullName>
    </recommendedName>
</protein>
<feature type="coiled-coil region" evidence="8">
    <location>
        <begin position="332"/>
        <end position="389"/>
    </location>
</feature>
<comment type="similarity">
    <text evidence="2">Belongs to the outer membrane factor (OMF) (TC 1.B.17) family.</text>
</comment>
<keyword evidence="10" id="KW-1185">Reference proteome</keyword>
<evidence type="ECO:0000256" key="7">
    <source>
        <dbReference type="ARBA" id="ARBA00023237"/>
    </source>
</evidence>
<dbReference type="PANTHER" id="PTHR30026">
    <property type="entry name" value="OUTER MEMBRANE PROTEIN TOLC"/>
    <property type="match status" value="1"/>
</dbReference>
<dbReference type="Pfam" id="PF02321">
    <property type="entry name" value="OEP"/>
    <property type="match status" value="2"/>
</dbReference>
<keyword evidence="7" id="KW-0998">Cell outer membrane</keyword>
<dbReference type="AlphaFoldDB" id="A0A2N0VHB6"/>
<dbReference type="GO" id="GO:1990281">
    <property type="term" value="C:efflux pump complex"/>
    <property type="evidence" value="ECO:0007669"/>
    <property type="project" value="TreeGrafter"/>
</dbReference>
<comment type="caution">
    <text evidence="9">The sequence shown here is derived from an EMBL/GenBank/DDBJ whole genome shotgun (WGS) entry which is preliminary data.</text>
</comment>
<evidence type="ECO:0000256" key="8">
    <source>
        <dbReference type="SAM" id="Coils"/>
    </source>
</evidence>
<evidence type="ECO:0000313" key="10">
    <source>
        <dbReference type="Proteomes" id="UP000233398"/>
    </source>
</evidence>
<gene>
    <name evidence="9" type="ORF">CWD77_08440</name>
</gene>
<dbReference type="GO" id="GO:0009279">
    <property type="term" value="C:cell outer membrane"/>
    <property type="evidence" value="ECO:0007669"/>
    <property type="project" value="UniProtKB-SubCell"/>
</dbReference>
<accession>A0A2N0VHB6</accession>
<dbReference type="OrthoDB" id="9771205at2"/>
<keyword evidence="4" id="KW-1134">Transmembrane beta strand</keyword>
<proteinExistence type="inferred from homology"/>
<sequence length="442" mass="50322">MKNRTIYLFVILFFIPVLAVGQNADELSLSDAINRALEENHSIIISRNLAEIDENSATPGNAGYLPNLSLNSLYSESIEDSRLDFTNQEGQDVNESRSTRYNASLDLEWVLFDGFGNRYRLQSLQRSRDLGEVQSRQEIETTLLQVIERYLEVSTQAQLLDVTEQAVEISNERYQRAKRNFEAGGGSQVDVLNAEVNLNQDSVRVVETEVNLNQAKRNLQVLLGDNPSGDVTVQQDFELREQLLLEDLMQEATSRNAQLRSAAIEFEQAQLQLQETRSGRYPQISTNASYNYSRQESDAGQFTFQETDGFSAGLTFSLPIFDGFRRNISVQNDKIRVKNSEEQQRLTEKEIESALLNAHELYTTNLYLLEKQQVNVETAELNFERTELAFEQGQVSNTDFREAQLNLLEARQDLISQRVEAKLSEIELLQISGQILNRLPGQ</sequence>
<dbReference type="EMBL" id="PISP01000002">
    <property type="protein sequence ID" value="PKD43586.1"/>
    <property type="molecule type" value="Genomic_DNA"/>
</dbReference>
<name>A0A2N0VHB6_9BACT</name>
<dbReference type="RefSeq" id="WP_101073128.1">
    <property type="nucleotide sequence ID" value="NZ_PISP01000002.1"/>
</dbReference>
<comment type="subcellular location">
    <subcellularLocation>
        <location evidence="1">Cell outer membrane</location>
    </subcellularLocation>
</comment>
<evidence type="ECO:0000256" key="6">
    <source>
        <dbReference type="ARBA" id="ARBA00023136"/>
    </source>
</evidence>
<dbReference type="SUPFAM" id="SSF56954">
    <property type="entry name" value="Outer membrane efflux proteins (OEP)"/>
    <property type="match status" value="1"/>
</dbReference>
<organism evidence="9 10">
    <name type="scientific">Rhodohalobacter barkolensis</name>
    <dbReference type="NCBI Taxonomy" id="2053187"/>
    <lineage>
        <taxon>Bacteria</taxon>
        <taxon>Pseudomonadati</taxon>
        <taxon>Balneolota</taxon>
        <taxon>Balneolia</taxon>
        <taxon>Balneolales</taxon>
        <taxon>Balneolaceae</taxon>
        <taxon>Rhodohalobacter</taxon>
    </lineage>
</organism>
<evidence type="ECO:0000313" key="9">
    <source>
        <dbReference type="EMBL" id="PKD43586.1"/>
    </source>
</evidence>
<evidence type="ECO:0000256" key="5">
    <source>
        <dbReference type="ARBA" id="ARBA00022692"/>
    </source>
</evidence>
<evidence type="ECO:0008006" key="11">
    <source>
        <dbReference type="Google" id="ProtNLM"/>
    </source>
</evidence>
<dbReference type="GO" id="GO:0015562">
    <property type="term" value="F:efflux transmembrane transporter activity"/>
    <property type="evidence" value="ECO:0007669"/>
    <property type="project" value="InterPro"/>
</dbReference>
<keyword evidence="5" id="KW-0812">Transmembrane</keyword>
<evidence type="ECO:0000256" key="3">
    <source>
        <dbReference type="ARBA" id="ARBA00022448"/>
    </source>
</evidence>